<dbReference type="RefSeq" id="WP_007077974.1">
    <property type="nucleotide sequence ID" value="NZ_CM001024.1"/>
</dbReference>
<evidence type="ECO:0000313" key="2">
    <source>
        <dbReference type="Proteomes" id="UP000003111"/>
    </source>
</evidence>
<accession>E2SAG2</accession>
<reference evidence="1" key="1">
    <citation type="submission" date="2010-08" db="EMBL/GenBank/DDBJ databases">
        <authorList>
            <person name="Muzny D."/>
            <person name="Qin X."/>
            <person name="Buhay C."/>
            <person name="Dugan-Rocha S."/>
            <person name="Ding Y."/>
            <person name="Chen G."/>
            <person name="Hawes A."/>
            <person name="Holder M."/>
            <person name="Jhangiani S."/>
            <person name="Johnson A."/>
            <person name="Khan Z."/>
            <person name="Li Z."/>
            <person name="Liu W."/>
            <person name="Liu X."/>
            <person name="Perez L."/>
            <person name="Shen H."/>
            <person name="Wang Q."/>
            <person name="Watt J."/>
            <person name="Xi L."/>
            <person name="Xin Y."/>
            <person name="Zhou J."/>
            <person name="Deng J."/>
            <person name="Jiang H."/>
            <person name="Liu Y."/>
            <person name="Qu J."/>
            <person name="Song X.-Z."/>
            <person name="Zhang L."/>
            <person name="Villasana D."/>
            <person name="Johnson A."/>
            <person name="Liu J."/>
            <person name="Liyanage D."/>
            <person name="Lorensuhewa L."/>
            <person name="Robinson T."/>
            <person name="Song A."/>
            <person name="Song B.-B."/>
            <person name="Dinh H."/>
            <person name="Thornton R."/>
            <person name="Coyle M."/>
            <person name="Francisco L."/>
            <person name="Jackson L."/>
            <person name="Javaid M."/>
            <person name="Korchina V."/>
            <person name="Kovar C."/>
            <person name="Mata R."/>
            <person name="Mathew T."/>
            <person name="Ngo R."/>
            <person name="Nguyen L."/>
            <person name="Nguyen N."/>
            <person name="Okwuonu G."/>
            <person name="Ongeri F."/>
            <person name="Pham C."/>
            <person name="Simmons D."/>
            <person name="Wilczek-Boney K."/>
            <person name="Hale W."/>
            <person name="Jakkamsetti A."/>
            <person name="Pham P."/>
            <person name="Ruth R."/>
            <person name="San Lucas F."/>
            <person name="Warren J."/>
            <person name="Zhang J."/>
            <person name="Zhao Z."/>
            <person name="Zhou C."/>
            <person name="Zhu D."/>
            <person name="Lee S."/>
            <person name="Bess C."/>
            <person name="Blankenburg K."/>
            <person name="Forbes L."/>
            <person name="Fu Q."/>
            <person name="Gubbala S."/>
            <person name="Hirani K."/>
            <person name="Jayaseelan J.C."/>
            <person name="Lara F."/>
            <person name="Munidasa M."/>
            <person name="Palculict T."/>
            <person name="Patil S."/>
            <person name="Pu L.-L."/>
            <person name="Saada N."/>
            <person name="Tang L."/>
            <person name="Weissenberger G."/>
            <person name="Zhu Y."/>
            <person name="Hemphill L."/>
            <person name="Shang Y."/>
            <person name="Youmans B."/>
            <person name="Ayvaz T."/>
            <person name="Ross M."/>
            <person name="Santibanez J."/>
            <person name="Aqrawi P."/>
            <person name="Gross S."/>
            <person name="Joshi V."/>
            <person name="Fowler G."/>
            <person name="Nazareth L."/>
            <person name="Reid J."/>
            <person name="Worley K."/>
            <person name="Petrosino J."/>
            <person name="Highlander S."/>
            <person name="Gibbs R."/>
        </authorList>
    </citation>
    <scope>NUCLEOTIDE SEQUENCE [LARGE SCALE GENOMIC DNA]</scope>
    <source>
        <strain evidence="1">DSM 15272</strain>
    </source>
</reference>
<dbReference type="AlphaFoldDB" id="E2SAG2"/>
<sequence>MDESDFQITRGDVTLAADRCGARHANPRTVTHPSVRRVADLSYLSGAGEFGEHAWDEGGHA</sequence>
<evidence type="ECO:0000313" key="1">
    <source>
        <dbReference type="EMBL" id="EFQ84236.1"/>
    </source>
</evidence>
<dbReference type="HOGENOM" id="CLU_2912111_0_0_11"/>
<organism evidence="1 2">
    <name type="scientific">Aeromicrobium marinum DSM 15272</name>
    <dbReference type="NCBI Taxonomy" id="585531"/>
    <lineage>
        <taxon>Bacteria</taxon>
        <taxon>Bacillati</taxon>
        <taxon>Actinomycetota</taxon>
        <taxon>Actinomycetes</taxon>
        <taxon>Propionibacteriales</taxon>
        <taxon>Nocardioidaceae</taxon>
        <taxon>Aeromicrobium</taxon>
    </lineage>
</organism>
<gene>
    <name evidence="1" type="ORF">HMPREF0063_10952</name>
</gene>
<proteinExistence type="predicted"/>
<dbReference type="Proteomes" id="UP000003111">
    <property type="component" value="Unassembled WGS sequence"/>
</dbReference>
<comment type="caution">
    <text evidence="1">The sequence shown here is derived from an EMBL/GenBank/DDBJ whole genome shotgun (WGS) entry which is preliminary data.</text>
</comment>
<protein>
    <submittedName>
        <fullName evidence="1">Uncharacterized protein</fullName>
    </submittedName>
</protein>
<dbReference type="EMBL" id="ACLF03000003">
    <property type="protein sequence ID" value="EFQ84236.1"/>
    <property type="molecule type" value="Genomic_DNA"/>
</dbReference>
<name>E2SAG2_9ACTN</name>
<keyword evidence="2" id="KW-1185">Reference proteome</keyword>
<dbReference type="OrthoDB" id="3748610at2"/>